<comment type="caution">
    <text evidence="1">The sequence shown here is derived from an EMBL/GenBank/DDBJ whole genome shotgun (WGS) entry which is preliminary data.</text>
</comment>
<sequence>MLSRLPLRIFPRSVGSNFLLRLSTKSNWLDEGQQEAVAETASKEQQQFEERLPMATDMEPTFSDVPQATTQLSASEGKRPPSTAVAFVPWTLGRLLQEMNVRKLPSKRIPNEEQSFPTLLRNSPFVQMGDFSSREVIGVVIENVNETDLYIDFGGKFHCVCPQPANQHYPRGSLVRIRLRDPEMTNKFMINTKGISLCEADATLLGPYRGRIVRNASGEEMEAPVVPGDTRGISRPATENDSVWYENWRLL</sequence>
<accession>A0A4S2L674</accession>
<dbReference type="STRING" id="147828.A0A4S2L674"/>
<dbReference type="GO" id="GO:0005763">
    <property type="term" value="C:mitochondrial small ribosomal subunit"/>
    <property type="evidence" value="ECO:0007669"/>
    <property type="project" value="TreeGrafter"/>
</dbReference>
<dbReference type="Proteomes" id="UP000308267">
    <property type="component" value="Unassembled WGS sequence"/>
</dbReference>
<reference evidence="1 2" key="1">
    <citation type="journal article" date="2019" name="BMC Genomics">
        <title>New insights from Opisthorchis felineus genome: update on genomics of the epidemiologically important liver flukes.</title>
        <authorList>
            <person name="Ershov N.I."/>
            <person name="Mordvinov V.A."/>
            <person name="Prokhortchouk E.B."/>
            <person name="Pakharukova M.Y."/>
            <person name="Gunbin K.V."/>
            <person name="Ustyantsev K."/>
            <person name="Genaev M.A."/>
            <person name="Blinov A.G."/>
            <person name="Mazur A."/>
            <person name="Boulygina E."/>
            <person name="Tsygankova S."/>
            <person name="Khrameeva E."/>
            <person name="Chekanov N."/>
            <person name="Fan G."/>
            <person name="Xiao A."/>
            <person name="Zhang H."/>
            <person name="Xu X."/>
            <person name="Yang H."/>
            <person name="Solovyev V."/>
            <person name="Lee S.M."/>
            <person name="Liu X."/>
            <person name="Afonnikov D.A."/>
            <person name="Skryabin K.G."/>
        </authorList>
    </citation>
    <scope>NUCLEOTIDE SEQUENCE [LARGE SCALE GENOMIC DNA]</scope>
    <source>
        <strain evidence="1">AK-0245</strain>
        <tissue evidence="1">Whole organism</tissue>
    </source>
</reference>
<evidence type="ECO:0000313" key="2">
    <source>
        <dbReference type="Proteomes" id="UP000308267"/>
    </source>
</evidence>
<dbReference type="AlphaFoldDB" id="A0A4S2L674"/>
<dbReference type="InterPro" id="IPR019375">
    <property type="entry name" value="Ribosomal_bS1m"/>
</dbReference>
<evidence type="ECO:0000313" key="1">
    <source>
        <dbReference type="EMBL" id="TGZ58251.1"/>
    </source>
</evidence>
<organism evidence="1 2">
    <name type="scientific">Opisthorchis felineus</name>
    <dbReference type="NCBI Taxonomy" id="147828"/>
    <lineage>
        <taxon>Eukaryota</taxon>
        <taxon>Metazoa</taxon>
        <taxon>Spiralia</taxon>
        <taxon>Lophotrochozoa</taxon>
        <taxon>Platyhelminthes</taxon>
        <taxon>Trematoda</taxon>
        <taxon>Digenea</taxon>
        <taxon>Opisthorchiida</taxon>
        <taxon>Opisthorchiata</taxon>
        <taxon>Opisthorchiidae</taxon>
        <taxon>Opisthorchis</taxon>
    </lineage>
</organism>
<proteinExistence type="predicted"/>
<dbReference type="PANTHER" id="PTHR13447">
    <property type="entry name" value="MITOCHONDRIAL 28S RIBOSOMAL PROTEIN S28"/>
    <property type="match status" value="1"/>
</dbReference>
<dbReference type="OrthoDB" id="294378at2759"/>
<name>A0A4S2L674_OPIFE</name>
<keyword evidence="2" id="KW-1185">Reference proteome</keyword>
<protein>
    <submittedName>
        <fullName evidence="1">Uncharacterized protein</fullName>
    </submittedName>
</protein>
<dbReference type="EMBL" id="SJOL01009319">
    <property type="protein sequence ID" value="TGZ58251.1"/>
    <property type="molecule type" value="Genomic_DNA"/>
</dbReference>
<dbReference type="Pfam" id="PF10246">
    <property type="entry name" value="MRP-S35"/>
    <property type="match status" value="1"/>
</dbReference>
<dbReference type="PANTHER" id="PTHR13447:SF2">
    <property type="entry name" value="SMALL RIBOSOMAL SUBUNIT PROTEIN BS1M"/>
    <property type="match status" value="1"/>
</dbReference>
<gene>
    <name evidence="1" type="ORF">CRM22_009726</name>
</gene>